<keyword evidence="2" id="KW-1185">Reference proteome</keyword>
<dbReference type="EMBL" id="BSEC01000001">
    <property type="protein sequence ID" value="GLI93663.1"/>
    <property type="molecule type" value="Genomic_DNA"/>
</dbReference>
<accession>A0A9W6GVF9</accession>
<gene>
    <name evidence="1" type="ORF">LMG27198_26550</name>
</gene>
<dbReference type="AlphaFoldDB" id="A0A9W6GVF9"/>
<proteinExistence type="predicted"/>
<dbReference type="RefSeq" id="WP_281803609.1">
    <property type="nucleotide sequence ID" value="NZ_BSEC01000001.1"/>
</dbReference>
<name>A0A9W6GVF9_9HYPH</name>
<protein>
    <submittedName>
        <fullName evidence="1">Uncharacterized protein</fullName>
    </submittedName>
</protein>
<evidence type="ECO:0000313" key="2">
    <source>
        <dbReference type="Proteomes" id="UP001144323"/>
    </source>
</evidence>
<dbReference type="Proteomes" id="UP001144323">
    <property type="component" value="Unassembled WGS sequence"/>
</dbReference>
<sequence>MIQPEIEVTINRLNAADFDPDPIAGRHFSRIVSVMSSAYKRHGFILEMAVLNQLKKCPRFVVWNDPAFQVSANADLVANGSLSDPATIIGNQVNYGSGTRTLQVDVIVYDRETGTLRAYEIKRGNGYHDAGKRRSILRDILCLNLLLKSYGEQRGMDVRQAEAKAIFYYGKRSIPAPFSIIGAELDEHFQWPVYGPVEEVNELFRRKLFDILAT</sequence>
<organism evidence="1 2">
    <name type="scientific">Methylocystis echinoides</name>
    <dbReference type="NCBI Taxonomy" id="29468"/>
    <lineage>
        <taxon>Bacteria</taxon>
        <taxon>Pseudomonadati</taxon>
        <taxon>Pseudomonadota</taxon>
        <taxon>Alphaproteobacteria</taxon>
        <taxon>Hyphomicrobiales</taxon>
        <taxon>Methylocystaceae</taxon>
        <taxon>Methylocystis</taxon>
    </lineage>
</organism>
<comment type="caution">
    <text evidence="1">The sequence shown here is derived from an EMBL/GenBank/DDBJ whole genome shotgun (WGS) entry which is preliminary data.</text>
</comment>
<evidence type="ECO:0000313" key="1">
    <source>
        <dbReference type="EMBL" id="GLI93663.1"/>
    </source>
</evidence>
<reference evidence="1" key="1">
    <citation type="journal article" date="2023" name="Int. J. Syst. Evol. Microbiol.">
        <title>Methylocystis iwaonis sp. nov., a type II methane-oxidizing bacterium from surface soil of a rice paddy field in Japan, and emended description of the genus Methylocystis (ex Whittenbury et al. 1970) Bowman et al. 1993.</title>
        <authorList>
            <person name="Kaise H."/>
            <person name="Sawadogo J.B."/>
            <person name="Alam M.S."/>
            <person name="Ueno C."/>
            <person name="Dianou D."/>
            <person name="Shinjo R."/>
            <person name="Asakawa S."/>
        </authorList>
    </citation>
    <scope>NUCLEOTIDE SEQUENCE</scope>
    <source>
        <strain evidence="1">LMG27198</strain>
    </source>
</reference>